<dbReference type="SUPFAM" id="SSF46785">
    <property type="entry name" value="Winged helix' DNA-binding domain"/>
    <property type="match status" value="1"/>
</dbReference>
<comment type="caution">
    <text evidence="1">The sequence shown here is derived from an EMBL/GenBank/DDBJ whole genome shotgun (WGS) entry which is preliminary data.</text>
</comment>
<keyword evidence="2" id="KW-1185">Reference proteome</keyword>
<sequence>MMSLKCAIQLGISHIIHSHGRAMILSDLVNSLPINNINGKSCDYIYHPMHILIYGGFFYPN</sequence>
<gene>
    <name evidence="1" type="ORF">T459_04389</name>
</gene>
<organism evidence="1 2">
    <name type="scientific">Capsicum annuum</name>
    <name type="common">Capsicum pepper</name>
    <dbReference type="NCBI Taxonomy" id="4072"/>
    <lineage>
        <taxon>Eukaryota</taxon>
        <taxon>Viridiplantae</taxon>
        <taxon>Streptophyta</taxon>
        <taxon>Embryophyta</taxon>
        <taxon>Tracheophyta</taxon>
        <taxon>Spermatophyta</taxon>
        <taxon>Magnoliopsida</taxon>
        <taxon>eudicotyledons</taxon>
        <taxon>Gunneridae</taxon>
        <taxon>Pentapetalae</taxon>
        <taxon>asterids</taxon>
        <taxon>lamiids</taxon>
        <taxon>Solanales</taxon>
        <taxon>Solanaceae</taxon>
        <taxon>Solanoideae</taxon>
        <taxon>Capsiceae</taxon>
        <taxon>Capsicum</taxon>
    </lineage>
</organism>
<name>A0A2G3A4V6_CAPAN</name>
<evidence type="ECO:0000313" key="1">
    <source>
        <dbReference type="EMBL" id="PHT89276.1"/>
    </source>
</evidence>
<protein>
    <submittedName>
        <fullName evidence="1">Uncharacterized protein</fullName>
    </submittedName>
</protein>
<accession>A0A2G3A4V6</accession>
<dbReference type="Gene3D" id="1.10.10.10">
    <property type="entry name" value="Winged helix-like DNA-binding domain superfamily/Winged helix DNA-binding domain"/>
    <property type="match status" value="1"/>
</dbReference>
<dbReference type="EMBL" id="AYRZ02000002">
    <property type="protein sequence ID" value="PHT89276.1"/>
    <property type="molecule type" value="Genomic_DNA"/>
</dbReference>
<dbReference type="Gramene" id="PHT89276">
    <property type="protein sequence ID" value="PHT89276"/>
    <property type="gene ID" value="T459_04389"/>
</dbReference>
<dbReference type="InterPro" id="IPR036388">
    <property type="entry name" value="WH-like_DNA-bd_sf"/>
</dbReference>
<reference evidence="1 2" key="1">
    <citation type="journal article" date="2014" name="Nat. Genet.">
        <title>Genome sequence of the hot pepper provides insights into the evolution of pungency in Capsicum species.</title>
        <authorList>
            <person name="Kim S."/>
            <person name="Park M."/>
            <person name="Yeom S.I."/>
            <person name="Kim Y.M."/>
            <person name="Lee J.M."/>
            <person name="Lee H.A."/>
            <person name="Seo E."/>
            <person name="Choi J."/>
            <person name="Cheong K."/>
            <person name="Kim K.T."/>
            <person name="Jung K."/>
            <person name="Lee G.W."/>
            <person name="Oh S.K."/>
            <person name="Bae C."/>
            <person name="Kim S.B."/>
            <person name="Lee H.Y."/>
            <person name="Kim S.Y."/>
            <person name="Kim M.S."/>
            <person name="Kang B.C."/>
            <person name="Jo Y.D."/>
            <person name="Yang H.B."/>
            <person name="Jeong H.J."/>
            <person name="Kang W.H."/>
            <person name="Kwon J.K."/>
            <person name="Shin C."/>
            <person name="Lim J.Y."/>
            <person name="Park J.H."/>
            <person name="Huh J.H."/>
            <person name="Kim J.S."/>
            <person name="Kim B.D."/>
            <person name="Cohen O."/>
            <person name="Paran I."/>
            <person name="Suh M.C."/>
            <person name="Lee S.B."/>
            <person name="Kim Y.K."/>
            <person name="Shin Y."/>
            <person name="Noh S.J."/>
            <person name="Park J."/>
            <person name="Seo Y.S."/>
            <person name="Kwon S.Y."/>
            <person name="Kim H.A."/>
            <person name="Park J.M."/>
            <person name="Kim H.J."/>
            <person name="Choi S.B."/>
            <person name="Bosland P.W."/>
            <person name="Reeves G."/>
            <person name="Jo S.H."/>
            <person name="Lee B.W."/>
            <person name="Cho H.T."/>
            <person name="Choi H.S."/>
            <person name="Lee M.S."/>
            <person name="Yu Y."/>
            <person name="Do Choi Y."/>
            <person name="Park B.S."/>
            <person name="van Deynze A."/>
            <person name="Ashrafi H."/>
            <person name="Hill T."/>
            <person name="Kim W.T."/>
            <person name="Pai H.S."/>
            <person name="Ahn H.K."/>
            <person name="Yeam I."/>
            <person name="Giovannoni J.J."/>
            <person name="Rose J.K."/>
            <person name="Sorensen I."/>
            <person name="Lee S.J."/>
            <person name="Kim R.W."/>
            <person name="Choi I.Y."/>
            <person name="Choi B.S."/>
            <person name="Lim J.S."/>
            <person name="Lee Y.H."/>
            <person name="Choi D."/>
        </authorList>
    </citation>
    <scope>NUCLEOTIDE SEQUENCE [LARGE SCALE GENOMIC DNA]</scope>
    <source>
        <strain evidence="2">cv. CM334</strain>
    </source>
</reference>
<reference evidence="1 2" key="2">
    <citation type="journal article" date="2017" name="Genome Biol.">
        <title>New reference genome sequences of hot pepper reveal the massive evolution of plant disease-resistance genes by retroduplication.</title>
        <authorList>
            <person name="Kim S."/>
            <person name="Park J."/>
            <person name="Yeom S.I."/>
            <person name="Kim Y.M."/>
            <person name="Seo E."/>
            <person name="Kim K.T."/>
            <person name="Kim M.S."/>
            <person name="Lee J.M."/>
            <person name="Cheong K."/>
            <person name="Shin H.S."/>
            <person name="Kim S.B."/>
            <person name="Han K."/>
            <person name="Lee J."/>
            <person name="Park M."/>
            <person name="Lee H.A."/>
            <person name="Lee H.Y."/>
            <person name="Lee Y."/>
            <person name="Oh S."/>
            <person name="Lee J.H."/>
            <person name="Choi E."/>
            <person name="Choi E."/>
            <person name="Lee S.E."/>
            <person name="Jeon J."/>
            <person name="Kim H."/>
            <person name="Choi G."/>
            <person name="Song H."/>
            <person name="Lee J."/>
            <person name="Lee S.C."/>
            <person name="Kwon J.K."/>
            <person name="Lee H.Y."/>
            <person name="Koo N."/>
            <person name="Hong Y."/>
            <person name="Kim R.W."/>
            <person name="Kang W.H."/>
            <person name="Huh J.H."/>
            <person name="Kang B.C."/>
            <person name="Yang T.J."/>
            <person name="Lee Y.H."/>
            <person name="Bennetzen J.L."/>
            <person name="Choi D."/>
        </authorList>
    </citation>
    <scope>NUCLEOTIDE SEQUENCE [LARGE SCALE GENOMIC DNA]</scope>
    <source>
        <strain evidence="2">cv. CM334</strain>
    </source>
</reference>
<dbReference type="Proteomes" id="UP000222542">
    <property type="component" value="Unassembled WGS sequence"/>
</dbReference>
<evidence type="ECO:0000313" key="2">
    <source>
        <dbReference type="Proteomes" id="UP000222542"/>
    </source>
</evidence>
<dbReference type="AlphaFoldDB" id="A0A2G3A4V6"/>
<proteinExistence type="predicted"/>
<dbReference type="InterPro" id="IPR036390">
    <property type="entry name" value="WH_DNA-bd_sf"/>
</dbReference>